<evidence type="ECO:0000313" key="1">
    <source>
        <dbReference type="EMBL" id="TYS72055.1"/>
    </source>
</evidence>
<dbReference type="AlphaFoldDB" id="A0A5D4TA35"/>
<dbReference type="EMBL" id="VTEW01000027">
    <property type="protein sequence ID" value="TYS72055.1"/>
    <property type="molecule type" value="Genomic_DNA"/>
</dbReference>
<reference evidence="1 2" key="1">
    <citation type="submission" date="2019-08" db="EMBL/GenBank/DDBJ databases">
        <title>Bacillus genomes from the desert of Cuatro Cienegas, Coahuila.</title>
        <authorList>
            <person name="Olmedo-Alvarez G."/>
        </authorList>
    </citation>
    <scope>NUCLEOTIDE SEQUENCE [LARGE SCALE GENOMIC DNA]</scope>
    <source>
        <strain evidence="1 2">CH451a_14T</strain>
    </source>
</reference>
<organism evidence="1 2">
    <name type="scientific">Rossellomorea aquimaris</name>
    <dbReference type="NCBI Taxonomy" id="189382"/>
    <lineage>
        <taxon>Bacteria</taxon>
        <taxon>Bacillati</taxon>
        <taxon>Bacillota</taxon>
        <taxon>Bacilli</taxon>
        <taxon>Bacillales</taxon>
        <taxon>Bacillaceae</taxon>
        <taxon>Rossellomorea</taxon>
    </lineage>
</organism>
<accession>A0A5D4TA35</accession>
<dbReference type="Proteomes" id="UP000325054">
    <property type="component" value="Unassembled WGS sequence"/>
</dbReference>
<protein>
    <submittedName>
        <fullName evidence="1">Uncharacterized protein</fullName>
    </submittedName>
</protein>
<gene>
    <name evidence="1" type="ORF">FZC80_21195</name>
</gene>
<sequence>MERKGGYSCGISWRLVPAPSASGSNNLKRIKGKIAFFSLENICLSGLTKTLPLLMTGETPQAKPRRLTASPAE</sequence>
<evidence type="ECO:0000313" key="2">
    <source>
        <dbReference type="Proteomes" id="UP000325054"/>
    </source>
</evidence>
<proteinExistence type="predicted"/>
<comment type="caution">
    <text evidence="1">The sequence shown here is derived from an EMBL/GenBank/DDBJ whole genome shotgun (WGS) entry which is preliminary data.</text>
</comment>
<name>A0A5D4TA35_9BACI</name>